<accession>E4TQY9</accession>
<feature type="transmembrane region" description="Helical" evidence="1">
    <location>
        <begin position="54"/>
        <end position="75"/>
    </location>
</feature>
<organism evidence="2 3">
    <name type="scientific">Marivirga tractuosa (strain ATCC 23168 / DSM 4126 / NBRC 15989 / NCIMB 1408 / VKM B-1430 / H-43)</name>
    <name type="common">Microscilla tractuosa</name>
    <name type="synonym">Flexibacter tractuosus</name>
    <dbReference type="NCBI Taxonomy" id="643867"/>
    <lineage>
        <taxon>Bacteria</taxon>
        <taxon>Pseudomonadati</taxon>
        <taxon>Bacteroidota</taxon>
        <taxon>Cytophagia</taxon>
        <taxon>Cytophagales</taxon>
        <taxon>Marivirgaceae</taxon>
        <taxon>Marivirga</taxon>
    </lineage>
</organism>
<proteinExistence type="predicted"/>
<evidence type="ECO:0000313" key="3">
    <source>
        <dbReference type="Proteomes" id="UP000008720"/>
    </source>
</evidence>
<feature type="transmembrane region" description="Helical" evidence="1">
    <location>
        <begin position="131"/>
        <end position="149"/>
    </location>
</feature>
<reference evidence="2 3" key="1">
    <citation type="journal article" date="2011" name="Stand. Genomic Sci.">
        <title>Complete genome sequence of Marivirga tractuosa type strain (H-43).</title>
        <authorList>
            <person name="Pagani I."/>
            <person name="Chertkov O."/>
            <person name="Lapidus A."/>
            <person name="Lucas S."/>
            <person name="Del Rio T.G."/>
            <person name="Tice H."/>
            <person name="Copeland A."/>
            <person name="Cheng J.F."/>
            <person name="Nolan M."/>
            <person name="Saunders E."/>
            <person name="Pitluck S."/>
            <person name="Held B."/>
            <person name="Goodwin L."/>
            <person name="Liolios K."/>
            <person name="Ovchinikova G."/>
            <person name="Ivanova N."/>
            <person name="Mavromatis K."/>
            <person name="Pati A."/>
            <person name="Chen A."/>
            <person name="Palaniappan K."/>
            <person name="Land M."/>
            <person name="Hauser L."/>
            <person name="Jeffries C.D."/>
            <person name="Detter J.C."/>
            <person name="Han C."/>
            <person name="Tapia R."/>
            <person name="Ngatchou-Djao O.D."/>
            <person name="Rohde M."/>
            <person name="Goker M."/>
            <person name="Spring S."/>
            <person name="Sikorski J."/>
            <person name="Woyke T."/>
            <person name="Bristow J."/>
            <person name="Eisen J.A."/>
            <person name="Markowitz V."/>
            <person name="Hugenholtz P."/>
            <person name="Klenk H.P."/>
            <person name="Kyrpides N.C."/>
        </authorList>
    </citation>
    <scope>NUCLEOTIDE SEQUENCE [LARGE SCALE GENOMIC DNA]</scope>
    <source>
        <strain evidence="3">ATCC 23168 / DSM 4126 / NBRC 15989 / NCIMB 1408 / VKM B-1430 / H-43</strain>
    </source>
</reference>
<name>E4TQY9_MARTH</name>
<keyword evidence="1" id="KW-0812">Transmembrane</keyword>
<evidence type="ECO:0000256" key="1">
    <source>
        <dbReference type="SAM" id="Phobius"/>
    </source>
</evidence>
<keyword evidence="1" id="KW-1133">Transmembrane helix</keyword>
<feature type="transmembrane region" description="Helical" evidence="1">
    <location>
        <begin position="82"/>
        <end position="101"/>
    </location>
</feature>
<dbReference type="EMBL" id="CP002349">
    <property type="protein sequence ID" value="ADR21689.1"/>
    <property type="molecule type" value="Genomic_DNA"/>
</dbReference>
<evidence type="ECO:0008006" key="4">
    <source>
        <dbReference type="Google" id="ProtNLM"/>
    </source>
</evidence>
<gene>
    <name evidence="2" type="ordered locus">Ftrac_1701</name>
</gene>
<evidence type="ECO:0000313" key="2">
    <source>
        <dbReference type="EMBL" id="ADR21689.1"/>
    </source>
</evidence>
<dbReference type="eggNOG" id="ENOG5033C58">
    <property type="taxonomic scope" value="Bacteria"/>
</dbReference>
<dbReference type="Proteomes" id="UP000008720">
    <property type="component" value="Chromosome"/>
</dbReference>
<protein>
    <recommendedName>
        <fullName evidence="4">DUF1772 domain-containing protein</fullName>
    </recommendedName>
</protein>
<dbReference type="RefSeq" id="WP_013453836.1">
    <property type="nucleotide sequence ID" value="NC_014759.1"/>
</dbReference>
<dbReference type="AlphaFoldDB" id="E4TQY9"/>
<dbReference type="HOGENOM" id="CLU_142838_0_0_10"/>
<dbReference type="KEGG" id="mtt:Ftrac_1701"/>
<keyword evidence="3" id="KW-1185">Reference proteome</keyword>
<keyword evidence="1" id="KW-0472">Membrane</keyword>
<dbReference type="STRING" id="643867.Ftrac_1701"/>
<sequence>MISETLLLLSTWSLRIFLGAQIAEGCLIVPYWKKLSPEEFFDFFSTNGYKLKKFYAPLTIIATLSTLCVVAFFIFKRSEELLIVLVMGSSTLCFFSTYFVFFKNANESFSEKSISHKDLASELRRWGNWHWTRVAFESIAFVLSLVLLLKS</sequence>
<dbReference type="OrthoDB" id="663522at2"/>